<protein>
    <submittedName>
        <fullName evidence="1">Uncharacterized protein</fullName>
    </submittedName>
</protein>
<dbReference type="Proteomes" id="UP000325785">
    <property type="component" value="Chromosome"/>
</dbReference>
<sequence length="43" mass="4960">MTAAEIRDQRISFAYGQMMDSAPNVTKEDVERIHDEIYGEADR</sequence>
<evidence type="ECO:0000313" key="2">
    <source>
        <dbReference type="Proteomes" id="UP000325785"/>
    </source>
</evidence>
<dbReference type="AlphaFoldDB" id="A0A5P3AGE0"/>
<dbReference type="RefSeq" id="WP_268874613.1">
    <property type="nucleotide sequence ID" value="NZ_CP031598.1"/>
</dbReference>
<gene>
    <name evidence="1" type="ORF">RIdsm_03634</name>
</gene>
<dbReference type="EMBL" id="CP031598">
    <property type="protein sequence ID" value="QEW27814.1"/>
    <property type="molecule type" value="Genomic_DNA"/>
</dbReference>
<name>A0A5P3AGE0_9RHOB</name>
<dbReference type="KEGG" id="rid:RIdsm_03634"/>
<reference evidence="1 2" key="1">
    <citation type="submission" date="2018-08" db="EMBL/GenBank/DDBJ databases">
        <title>Genetic Globetrotter - A new plasmid hitch-hiking vast phylogenetic and geographic distances.</title>
        <authorList>
            <person name="Vollmers J."/>
            <person name="Petersen J."/>
        </authorList>
    </citation>
    <scope>NUCLEOTIDE SEQUENCE [LARGE SCALE GENOMIC DNA]</scope>
    <source>
        <strain evidence="1 2">DSM 26383</strain>
    </source>
</reference>
<organism evidence="1 2">
    <name type="scientific">Roseovarius indicus</name>
    <dbReference type="NCBI Taxonomy" id="540747"/>
    <lineage>
        <taxon>Bacteria</taxon>
        <taxon>Pseudomonadati</taxon>
        <taxon>Pseudomonadota</taxon>
        <taxon>Alphaproteobacteria</taxon>
        <taxon>Rhodobacterales</taxon>
        <taxon>Roseobacteraceae</taxon>
        <taxon>Roseovarius</taxon>
    </lineage>
</organism>
<evidence type="ECO:0000313" key="1">
    <source>
        <dbReference type="EMBL" id="QEW27814.1"/>
    </source>
</evidence>
<accession>A0A5P3AGE0</accession>
<proteinExistence type="predicted"/>